<dbReference type="HOGENOM" id="CLU_033907_2_0_1"/>
<dbReference type="OrthoDB" id="3650366at2759"/>
<dbReference type="Proteomes" id="UP000054321">
    <property type="component" value="Unassembled WGS sequence"/>
</dbReference>
<sequence>MGIGQPHRLFLITHPRTASNLLVRILALNDQPDVARHLPGAFGGGYFFGPAARLEVELGLREKHIEEWSEDHRKQIIERVQGCFDNLENYTQSAQTNGKIAFVKEHAVFLIEPTSRRVYGRGSTHEHPWTVKVPSRYGPESTRSRLNETLFPDEYLRDWLPTFLIRHPALVFPSQYRAMRDIKLIDLEREHIFQCDVMMTFRYTRSLYDYWSVQFGKSGVDIDGDNIWPIVLEADDVILKPEVVLKFTKLAGLDPAKLKFEWEPATNDLGQNYPPSDIERRMLSTLNESSGILLEKTSTNIDIGMEAKTWREEFGEKIGRHMEKLVRAAMPDYEYMKARSLRA</sequence>
<protein>
    <recommendedName>
        <fullName evidence="3">Sulfotransferase domain-containing protein</fullName>
    </recommendedName>
</protein>
<dbReference type="SUPFAM" id="SSF52540">
    <property type="entry name" value="P-loop containing nucleoside triphosphate hydrolases"/>
    <property type="match status" value="1"/>
</dbReference>
<evidence type="ECO:0008006" key="3">
    <source>
        <dbReference type="Google" id="ProtNLM"/>
    </source>
</evidence>
<reference evidence="2" key="2">
    <citation type="submission" date="2015-01" db="EMBL/GenBank/DDBJ databases">
        <title>Evolutionary Origins and Diversification of the Mycorrhizal Mutualists.</title>
        <authorList>
            <consortium name="DOE Joint Genome Institute"/>
            <consortium name="Mycorrhizal Genomics Consortium"/>
            <person name="Kohler A."/>
            <person name="Kuo A."/>
            <person name="Nagy L.G."/>
            <person name="Floudas D."/>
            <person name="Copeland A."/>
            <person name="Barry K.W."/>
            <person name="Cichocki N."/>
            <person name="Veneault-Fourrey C."/>
            <person name="LaButti K."/>
            <person name="Lindquist E.A."/>
            <person name="Lipzen A."/>
            <person name="Lundell T."/>
            <person name="Morin E."/>
            <person name="Murat C."/>
            <person name="Riley R."/>
            <person name="Ohm R."/>
            <person name="Sun H."/>
            <person name="Tunlid A."/>
            <person name="Henrissat B."/>
            <person name="Grigoriev I.V."/>
            <person name="Hibbett D.S."/>
            <person name="Martin F."/>
        </authorList>
    </citation>
    <scope>NUCLEOTIDE SEQUENCE [LARGE SCALE GENOMIC DNA]</scope>
    <source>
        <strain evidence="2">Zn</strain>
    </source>
</reference>
<dbReference type="PANTHER" id="PTHR48419:SF1">
    <property type="entry name" value="SULFOTRANSFERASE DOMAIN-CONTAINING PROTEIN"/>
    <property type="match status" value="1"/>
</dbReference>
<gene>
    <name evidence="1" type="ORF">OIDMADRAFT_130767</name>
</gene>
<proteinExistence type="predicted"/>
<dbReference type="InterPro" id="IPR053226">
    <property type="entry name" value="Pyrrolopyrazine_biosynth_F"/>
</dbReference>
<keyword evidence="2" id="KW-1185">Reference proteome</keyword>
<evidence type="ECO:0000313" key="2">
    <source>
        <dbReference type="Proteomes" id="UP000054321"/>
    </source>
</evidence>
<organism evidence="1 2">
    <name type="scientific">Oidiodendron maius (strain Zn)</name>
    <dbReference type="NCBI Taxonomy" id="913774"/>
    <lineage>
        <taxon>Eukaryota</taxon>
        <taxon>Fungi</taxon>
        <taxon>Dikarya</taxon>
        <taxon>Ascomycota</taxon>
        <taxon>Pezizomycotina</taxon>
        <taxon>Leotiomycetes</taxon>
        <taxon>Leotiomycetes incertae sedis</taxon>
        <taxon>Myxotrichaceae</taxon>
        <taxon>Oidiodendron</taxon>
    </lineage>
</organism>
<dbReference type="InterPro" id="IPR027417">
    <property type="entry name" value="P-loop_NTPase"/>
</dbReference>
<name>A0A0C3D5Q2_OIDMZ</name>
<dbReference type="PANTHER" id="PTHR48419">
    <property type="entry name" value="SULFOTRANSFERASE DOMAIN-CONTAINING PROTEIN"/>
    <property type="match status" value="1"/>
</dbReference>
<evidence type="ECO:0000313" key="1">
    <source>
        <dbReference type="EMBL" id="KIM97232.1"/>
    </source>
</evidence>
<dbReference type="EMBL" id="KN832882">
    <property type="protein sequence ID" value="KIM97232.1"/>
    <property type="molecule type" value="Genomic_DNA"/>
</dbReference>
<dbReference type="STRING" id="913774.A0A0C3D5Q2"/>
<dbReference type="AlphaFoldDB" id="A0A0C3D5Q2"/>
<accession>A0A0C3D5Q2</accession>
<dbReference type="InParanoid" id="A0A0C3D5Q2"/>
<reference evidence="1 2" key="1">
    <citation type="submission" date="2014-04" db="EMBL/GenBank/DDBJ databases">
        <authorList>
            <consortium name="DOE Joint Genome Institute"/>
            <person name="Kuo A."/>
            <person name="Martino E."/>
            <person name="Perotto S."/>
            <person name="Kohler A."/>
            <person name="Nagy L.G."/>
            <person name="Floudas D."/>
            <person name="Copeland A."/>
            <person name="Barry K.W."/>
            <person name="Cichocki N."/>
            <person name="Veneault-Fourrey C."/>
            <person name="LaButti K."/>
            <person name="Lindquist E.A."/>
            <person name="Lipzen A."/>
            <person name="Lundell T."/>
            <person name="Morin E."/>
            <person name="Murat C."/>
            <person name="Sun H."/>
            <person name="Tunlid A."/>
            <person name="Henrissat B."/>
            <person name="Grigoriev I.V."/>
            <person name="Hibbett D.S."/>
            <person name="Martin F."/>
            <person name="Nordberg H.P."/>
            <person name="Cantor M.N."/>
            <person name="Hua S.X."/>
        </authorList>
    </citation>
    <scope>NUCLEOTIDE SEQUENCE [LARGE SCALE GENOMIC DNA]</scope>
    <source>
        <strain evidence="1 2">Zn</strain>
    </source>
</reference>